<dbReference type="CDD" id="cd04238">
    <property type="entry name" value="AAK_NAGK-like"/>
    <property type="match status" value="1"/>
</dbReference>
<dbReference type="InterPro" id="IPR001048">
    <property type="entry name" value="Asp/Glu/Uridylate_kinase"/>
</dbReference>
<sequence>MKLNKTLNIIKLGGRVIDDESKLNMLLHAISQQSNPCIIVHGGGDQVSELAERLGVESTFVNGRRVTDQVSLDLVTMVLAGVINKQIVAKLQAYGVNALGLSGADANLLLSNKRGTEMHDFGFVGDVKAVNRNVLIDLINNDFLPVIAPITHDGNGQLLNTNADTVAYEIAKALAHQYQVNLYYCMDLAGVYEDIANPHSLIETLDLNVYQRLKAEDKIQQGMLVKLENCFDALASNVYQVMISNADNIARSLQGEKSKVTAIRLAEEVR</sequence>
<accession>A0A8J2Z419</accession>
<dbReference type="Gene3D" id="3.40.1160.10">
    <property type="entry name" value="Acetylglutamate kinase-like"/>
    <property type="match status" value="1"/>
</dbReference>
<dbReference type="RefSeq" id="WP_157968220.1">
    <property type="nucleotide sequence ID" value="NZ_BMJS01000009.1"/>
</dbReference>
<dbReference type="PIRSF" id="PIRSF000728">
    <property type="entry name" value="NAGK"/>
    <property type="match status" value="1"/>
</dbReference>
<dbReference type="GO" id="GO:0003991">
    <property type="term" value="F:acetylglutamate kinase activity"/>
    <property type="evidence" value="ECO:0007669"/>
    <property type="project" value="UniProtKB-UniRule"/>
</dbReference>
<evidence type="ECO:0000313" key="12">
    <source>
        <dbReference type="Proteomes" id="UP000636949"/>
    </source>
</evidence>
<evidence type="ECO:0000259" key="10">
    <source>
        <dbReference type="Pfam" id="PF00696"/>
    </source>
</evidence>
<dbReference type="InterPro" id="IPR004662">
    <property type="entry name" value="AcgluKinase_fam"/>
</dbReference>
<dbReference type="HAMAP" id="MF_00082">
    <property type="entry name" value="ArgB"/>
    <property type="match status" value="1"/>
</dbReference>
<dbReference type="InterPro" id="IPR037528">
    <property type="entry name" value="ArgB"/>
</dbReference>
<evidence type="ECO:0000256" key="8">
    <source>
        <dbReference type="ARBA" id="ARBA00048141"/>
    </source>
</evidence>
<evidence type="ECO:0000256" key="2">
    <source>
        <dbReference type="ARBA" id="ARBA00022571"/>
    </source>
</evidence>
<dbReference type="NCBIfam" id="TIGR00761">
    <property type="entry name" value="argB"/>
    <property type="match status" value="1"/>
</dbReference>
<dbReference type="InterPro" id="IPR036393">
    <property type="entry name" value="AceGlu_kinase-like_sf"/>
</dbReference>
<dbReference type="SUPFAM" id="SSF53633">
    <property type="entry name" value="Carbamate kinase-like"/>
    <property type="match status" value="1"/>
</dbReference>
<dbReference type="OrthoDB" id="9803155at2"/>
<feature type="binding site" evidence="9">
    <location>
        <begin position="43"/>
        <end position="44"/>
    </location>
    <ligand>
        <name>substrate</name>
    </ligand>
</feature>
<feature type="domain" description="Aspartate/glutamate/uridylate kinase" evidence="10">
    <location>
        <begin position="8"/>
        <end position="244"/>
    </location>
</feature>
<feature type="site" description="Transition state stabilizer" evidence="9">
    <location>
        <position position="11"/>
    </location>
</feature>
<evidence type="ECO:0000256" key="7">
    <source>
        <dbReference type="ARBA" id="ARBA00022840"/>
    </source>
</evidence>
<keyword evidence="12" id="KW-1185">Reference proteome</keyword>
<feature type="site" description="Transition state stabilizer" evidence="9">
    <location>
        <position position="226"/>
    </location>
</feature>
<comment type="similarity">
    <text evidence="9">Belongs to the acetylglutamate kinase family. ArgB subfamily.</text>
</comment>
<keyword evidence="5 9" id="KW-0547">Nucleotide-binding</keyword>
<protein>
    <recommendedName>
        <fullName evidence="9">Acetylglutamate kinase</fullName>
        <ecNumber evidence="9">2.7.2.8</ecNumber>
    </recommendedName>
    <alternativeName>
        <fullName evidence="9">N-acetyl-L-glutamate 5-phosphotransferase</fullName>
    </alternativeName>
    <alternativeName>
        <fullName evidence="9">NAG kinase</fullName>
        <shortName evidence="9">NAGK</shortName>
    </alternativeName>
</protein>
<comment type="subcellular location">
    <subcellularLocation>
        <location evidence="9">Cytoplasm</location>
    </subcellularLocation>
</comment>
<feature type="binding site" evidence="9">
    <location>
        <position position="65"/>
    </location>
    <ligand>
        <name>substrate</name>
    </ligand>
</feature>
<keyword evidence="7 9" id="KW-0067">ATP-binding</keyword>
<keyword evidence="4 9" id="KW-0808">Transferase</keyword>
<dbReference type="GO" id="GO:0005737">
    <property type="term" value="C:cytoplasm"/>
    <property type="evidence" value="ECO:0007669"/>
    <property type="project" value="UniProtKB-SubCell"/>
</dbReference>
<comment type="function">
    <text evidence="9">Catalyzes the ATP-dependent phosphorylation of N-acetyl-L-glutamate.</text>
</comment>
<evidence type="ECO:0000256" key="5">
    <source>
        <dbReference type="ARBA" id="ARBA00022741"/>
    </source>
</evidence>
<proteinExistence type="inferred from homology"/>
<comment type="caution">
    <text evidence="11">The sequence shown here is derived from an EMBL/GenBank/DDBJ whole genome shotgun (WGS) entry which is preliminary data.</text>
</comment>
<dbReference type="AlphaFoldDB" id="A0A8J2Z419"/>
<dbReference type="EC" id="2.7.2.8" evidence="9"/>
<feature type="binding site" evidence="9">
    <location>
        <position position="160"/>
    </location>
    <ligand>
        <name>substrate</name>
    </ligand>
</feature>
<dbReference type="GO" id="GO:0042450">
    <property type="term" value="P:L-arginine biosynthetic process via ornithine"/>
    <property type="evidence" value="ECO:0007669"/>
    <property type="project" value="UniProtKB-UniRule"/>
</dbReference>
<dbReference type="Proteomes" id="UP000636949">
    <property type="component" value="Unassembled WGS sequence"/>
</dbReference>
<evidence type="ECO:0000313" key="11">
    <source>
        <dbReference type="EMBL" id="GGF95916.1"/>
    </source>
</evidence>
<dbReference type="GO" id="GO:0005524">
    <property type="term" value="F:ATP binding"/>
    <property type="evidence" value="ECO:0007669"/>
    <property type="project" value="UniProtKB-UniRule"/>
</dbReference>
<evidence type="ECO:0000256" key="3">
    <source>
        <dbReference type="ARBA" id="ARBA00022605"/>
    </source>
</evidence>
<dbReference type="PANTHER" id="PTHR23342">
    <property type="entry name" value="N-ACETYLGLUTAMATE SYNTHASE"/>
    <property type="match status" value="1"/>
</dbReference>
<gene>
    <name evidence="9 11" type="primary">argB</name>
    <name evidence="11" type="ORF">GCM10010995_11450</name>
</gene>
<keyword evidence="2 9" id="KW-0055">Arginine biosynthesis</keyword>
<reference evidence="11" key="2">
    <citation type="submission" date="2020-09" db="EMBL/GenBank/DDBJ databases">
        <authorList>
            <person name="Sun Q."/>
            <person name="Zhou Y."/>
        </authorList>
    </citation>
    <scope>NUCLEOTIDE SEQUENCE</scope>
    <source>
        <strain evidence="11">CGMCC 1.15758</strain>
    </source>
</reference>
<reference evidence="11" key="1">
    <citation type="journal article" date="2014" name="Int. J. Syst. Evol. Microbiol.">
        <title>Complete genome sequence of Corynebacterium casei LMG S-19264T (=DSM 44701T), isolated from a smear-ripened cheese.</title>
        <authorList>
            <consortium name="US DOE Joint Genome Institute (JGI-PGF)"/>
            <person name="Walter F."/>
            <person name="Albersmeier A."/>
            <person name="Kalinowski J."/>
            <person name="Ruckert C."/>
        </authorList>
    </citation>
    <scope>NUCLEOTIDE SEQUENCE</scope>
    <source>
        <strain evidence="11">CGMCC 1.15758</strain>
    </source>
</reference>
<evidence type="ECO:0000256" key="4">
    <source>
        <dbReference type="ARBA" id="ARBA00022679"/>
    </source>
</evidence>
<dbReference type="EMBL" id="BMJS01000009">
    <property type="protein sequence ID" value="GGF95916.1"/>
    <property type="molecule type" value="Genomic_DNA"/>
</dbReference>
<evidence type="ECO:0000256" key="1">
    <source>
        <dbReference type="ARBA" id="ARBA00004828"/>
    </source>
</evidence>
<evidence type="ECO:0000256" key="9">
    <source>
        <dbReference type="HAMAP-Rule" id="MF_00082"/>
    </source>
</evidence>
<comment type="pathway">
    <text evidence="1 9">Amino-acid biosynthesis; L-arginine biosynthesis; N(2)-acetyl-L-ornithine from L-glutamate: step 2/4.</text>
</comment>
<keyword evidence="3 9" id="KW-0028">Amino-acid biosynthesis</keyword>
<name>A0A8J2Z419_9GAMM</name>
<organism evidence="11 12">
    <name type="scientific">Cysteiniphilum litorale</name>
    <dbReference type="NCBI Taxonomy" id="2056700"/>
    <lineage>
        <taxon>Bacteria</taxon>
        <taxon>Pseudomonadati</taxon>
        <taxon>Pseudomonadota</taxon>
        <taxon>Gammaproteobacteria</taxon>
        <taxon>Thiotrichales</taxon>
        <taxon>Fastidiosibacteraceae</taxon>
        <taxon>Cysteiniphilum</taxon>
    </lineage>
</organism>
<dbReference type="PANTHER" id="PTHR23342:SF0">
    <property type="entry name" value="N-ACETYLGLUTAMATE SYNTHASE, MITOCHONDRIAL"/>
    <property type="match status" value="1"/>
</dbReference>
<dbReference type="UniPathway" id="UPA00068">
    <property type="reaction ID" value="UER00107"/>
</dbReference>
<dbReference type="Pfam" id="PF00696">
    <property type="entry name" value="AA_kinase"/>
    <property type="match status" value="1"/>
</dbReference>
<evidence type="ECO:0000256" key="6">
    <source>
        <dbReference type="ARBA" id="ARBA00022777"/>
    </source>
</evidence>
<comment type="catalytic activity">
    <reaction evidence="8 9">
        <text>N-acetyl-L-glutamate + ATP = N-acetyl-L-glutamyl 5-phosphate + ADP</text>
        <dbReference type="Rhea" id="RHEA:14629"/>
        <dbReference type="ChEBI" id="CHEBI:30616"/>
        <dbReference type="ChEBI" id="CHEBI:44337"/>
        <dbReference type="ChEBI" id="CHEBI:57936"/>
        <dbReference type="ChEBI" id="CHEBI:456216"/>
        <dbReference type="EC" id="2.7.2.8"/>
    </reaction>
</comment>
<keyword evidence="6 9" id="KW-0418">Kinase</keyword>
<keyword evidence="9" id="KW-0963">Cytoplasm</keyword>